<evidence type="ECO:0000313" key="1">
    <source>
        <dbReference type="EMBL" id="CAK7347107.1"/>
    </source>
</evidence>
<accession>A0AAV1SAF8</accession>
<evidence type="ECO:0000313" key="2">
    <source>
        <dbReference type="Proteomes" id="UP001314170"/>
    </source>
</evidence>
<proteinExistence type="predicted"/>
<gene>
    <name evidence="1" type="ORF">DCAF_LOCUS19789</name>
</gene>
<comment type="caution">
    <text evidence="1">The sequence shown here is derived from an EMBL/GenBank/DDBJ whole genome shotgun (WGS) entry which is preliminary data.</text>
</comment>
<keyword evidence="2" id="KW-1185">Reference proteome</keyword>
<organism evidence="1 2">
    <name type="scientific">Dovyalis caffra</name>
    <dbReference type="NCBI Taxonomy" id="77055"/>
    <lineage>
        <taxon>Eukaryota</taxon>
        <taxon>Viridiplantae</taxon>
        <taxon>Streptophyta</taxon>
        <taxon>Embryophyta</taxon>
        <taxon>Tracheophyta</taxon>
        <taxon>Spermatophyta</taxon>
        <taxon>Magnoliopsida</taxon>
        <taxon>eudicotyledons</taxon>
        <taxon>Gunneridae</taxon>
        <taxon>Pentapetalae</taxon>
        <taxon>rosids</taxon>
        <taxon>fabids</taxon>
        <taxon>Malpighiales</taxon>
        <taxon>Salicaceae</taxon>
        <taxon>Flacourtieae</taxon>
        <taxon>Dovyalis</taxon>
    </lineage>
</organism>
<dbReference type="AlphaFoldDB" id="A0AAV1SAF8"/>
<protein>
    <submittedName>
        <fullName evidence="1">Uncharacterized protein</fullName>
    </submittedName>
</protein>
<reference evidence="1 2" key="1">
    <citation type="submission" date="2024-01" db="EMBL/GenBank/DDBJ databases">
        <authorList>
            <person name="Waweru B."/>
        </authorList>
    </citation>
    <scope>NUCLEOTIDE SEQUENCE [LARGE SCALE GENOMIC DNA]</scope>
</reference>
<sequence length="75" mass="8101">MGVLLGRLWEIEPLTDQLPGLKELVGGIGKLFAYSLIASHMDSPWFSVDISALAKSSHLEDAVYITLFGRANALG</sequence>
<dbReference type="Proteomes" id="UP001314170">
    <property type="component" value="Unassembled WGS sequence"/>
</dbReference>
<dbReference type="EMBL" id="CAWUPB010001173">
    <property type="protein sequence ID" value="CAK7347107.1"/>
    <property type="molecule type" value="Genomic_DNA"/>
</dbReference>
<name>A0AAV1SAF8_9ROSI</name>